<reference evidence="2" key="1">
    <citation type="submission" date="2023-06" db="EMBL/GenBank/DDBJ databases">
        <authorList>
            <consortium name="Lawrence Berkeley National Laboratory"/>
            <person name="Ahrendt S."/>
            <person name="Sahu N."/>
            <person name="Indic B."/>
            <person name="Wong-Bajracharya J."/>
            <person name="Merenyi Z."/>
            <person name="Ke H.-M."/>
            <person name="Monk M."/>
            <person name="Kocsube S."/>
            <person name="Drula E."/>
            <person name="Lipzen A."/>
            <person name="Balint B."/>
            <person name="Henrissat B."/>
            <person name="Andreopoulos B."/>
            <person name="Martin F.M."/>
            <person name="Harder C.B."/>
            <person name="Rigling D."/>
            <person name="Ford K.L."/>
            <person name="Foster G.D."/>
            <person name="Pangilinan J."/>
            <person name="Papanicolaou A."/>
            <person name="Barry K."/>
            <person name="LaButti K."/>
            <person name="Viragh M."/>
            <person name="Koriabine M."/>
            <person name="Yan M."/>
            <person name="Riley R."/>
            <person name="Champramary S."/>
            <person name="Plett K.L."/>
            <person name="Tsai I.J."/>
            <person name="Slot J."/>
            <person name="Sipos G."/>
            <person name="Plett J."/>
            <person name="Nagy L.G."/>
            <person name="Grigoriev I.V."/>
        </authorList>
    </citation>
    <scope>NUCLEOTIDE SEQUENCE</scope>
    <source>
        <strain evidence="2">CCBAS 213</strain>
    </source>
</reference>
<proteinExistence type="predicted"/>
<dbReference type="AlphaFoldDB" id="A0AA39NHT1"/>
<protein>
    <submittedName>
        <fullName evidence="2">Uncharacterized protein</fullName>
    </submittedName>
</protein>
<evidence type="ECO:0000256" key="1">
    <source>
        <dbReference type="SAM" id="Phobius"/>
    </source>
</evidence>
<accession>A0AA39NHT1</accession>
<keyword evidence="1" id="KW-0812">Transmembrane</keyword>
<feature type="transmembrane region" description="Helical" evidence="1">
    <location>
        <begin position="128"/>
        <end position="150"/>
    </location>
</feature>
<keyword evidence="1" id="KW-1133">Transmembrane helix</keyword>
<feature type="transmembrane region" description="Helical" evidence="1">
    <location>
        <begin position="157"/>
        <end position="179"/>
    </location>
</feature>
<dbReference type="GeneID" id="85367047"/>
<dbReference type="Proteomes" id="UP001175211">
    <property type="component" value="Unassembled WGS sequence"/>
</dbReference>
<dbReference type="EMBL" id="JAUEPS010000004">
    <property type="protein sequence ID" value="KAK0465892.1"/>
    <property type="molecule type" value="Genomic_DNA"/>
</dbReference>
<feature type="transmembrane region" description="Helical" evidence="1">
    <location>
        <begin position="191"/>
        <end position="213"/>
    </location>
</feature>
<feature type="transmembrane region" description="Helical" evidence="1">
    <location>
        <begin position="234"/>
        <end position="252"/>
    </location>
</feature>
<name>A0AA39NHT1_ARMTA</name>
<sequence>MYHRQRILLYLPSSMATAQTSIPLPDLDDADKAIVFLVRDEELNSTILYSLLSGVYTGVVAITLGSIFMNKAQPIRRSMVVVIVLLHIVTMLNFGFVWKYIDSMFIGNGSNFWTEYLFFSSSNMMLEVGMGTTSVVCTILADSTMIVRCWMVWGRRWLSILLPIFLLFAAIVFKILGTYVQIADPLDNSTLFITLYTSFILATTLWCTLLIIYRIVTVAQIGNGVRAYRNVIEILVESSALYSIFLILYMIFATRTFLHWLTLIS</sequence>
<keyword evidence="1" id="KW-0472">Membrane</keyword>
<dbReference type="RefSeq" id="XP_060336719.1">
    <property type="nucleotide sequence ID" value="XM_060483499.1"/>
</dbReference>
<feature type="transmembrane region" description="Helical" evidence="1">
    <location>
        <begin position="80"/>
        <end position="101"/>
    </location>
</feature>
<evidence type="ECO:0000313" key="2">
    <source>
        <dbReference type="EMBL" id="KAK0465892.1"/>
    </source>
</evidence>
<feature type="transmembrane region" description="Helical" evidence="1">
    <location>
        <begin position="47"/>
        <end position="68"/>
    </location>
</feature>
<keyword evidence="3" id="KW-1185">Reference proteome</keyword>
<organism evidence="2 3">
    <name type="scientific">Armillaria tabescens</name>
    <name type="common">Ringless honey mushroom</name>
    <name type="synonym">Agaricus tabescens</name>
    <dbReference type="NCBI Taxonomy" id="1929756"/>
    <lineage>
        <taxon>Eukaryota</taxon>
        <taxon>Fungi</taxon>
        <taxon>Dikarya</taxon>
        <taxon>Basidiomycota</taxon>
        <taxon>Agaricomycotina</taxon>
        <taxon>Agaricomycetes</taxon>
        <taxon>Agaricomycetidae</taxon>
        <taxon>Agaricales</taxon>
        <taxon>Marasmiineae</taxon>
        <taxon>Physalacriaceae</taxon>
        <taxon>Desarmillaria</taxon>
    </lineage>
</organism>
<comment type="caution">
    <text evidence="2">The sequence shown here is derived from an EMBL/GenBank/DDBJ whole genome shotgun (WGS) entry which is preliminary data.</text>
</comment>
<evidence type="ECO:0000313" key="3">
    <source>
        <dbReference type="Proteomes" id="UP001175211"/>
    </source>
</evidence>
<gene>
    <name evidence="2" type="ORF">EV420DRAFT_799764</name>
</gene>